<protein>
    <submittedName>
        <fullName evidence="2">Uncharacterized protein</fullName>
    </submittedName>
</protein>
<dbReference type="EMBL" id="CAJNNV010008027">
    <property type="protein sequence ID" value="CAE8595679.1"/>
    <property type="molecule type" value="Genomic_DNA"/>
</dbReference>
<organism evidence="2 3">
    <name type="scientific">Polarella glacialis</name>
    <name type="common">Dinoflagellate</name>
    <dbReference type="NCBI Taxonomy" id="89957"/>
    <lineage>
        <taxon>Eukaryota</taxon>
        <taxon>Sar</taxon>
        <taxon>Alveolata</taxon>
        <taxon>Dinophyceae</taxon>
        <taxon>Suessiales</taxon>
        <taxon>Suessiaceae</taxon>
        <taxon>Polarella</taxon>
    </lineage>
</organism>
<gene>
    <name evidence="2" type="ORF">PGLA1383_LOCUS14183</name>
</gene>
<proteinExistence type="predicted"/>
<dbReference type="Proteomes" id="UP000654075">
    <property type="component" value="Unassembled WGS sequence"/>
</dbReference>
<feature type="region of interest" description="Disordered" evidence="1">
    <location>
        <begin position="174"/>
        <end position="203"/>
    </location>
</feature>
<evidence type="ECO:0000313" key="2">
    <source>
        <dbReference type="EMBL" id="CAE8595679.1"/>
    </source>
</evidence>
<reference evidence="2" key="1">
    <citation type="submission" date="2021-02" db="EMBL/GenBank/DDBJ databases">
        <authorList>
            <person name="Dougan E. K."/>
            <person name="Rhodes N."/>
            <person name="Thang M."/>
            <person name="Chan C."/>
        </authorList>
    </citation>
    <scope>NUCLEOTIDE SEQUENCE</scope>
</reference>
<name>A0A813E1C5_POLGL</name>
<sequence>MMLRLLRNHAQYDVASALGLSSEIALQKQKLPGRAARPCAAGMPSAGPRQSVVAWALYGSGTASVTVNVTFVTQCDALNVKIMLSKGFFTPLRLQLSERSEPYVCSELPALQFEVASFSSFISLADQQAHCWRCWLWSPVQPLPLPAFRKHGRSVNVDEDPEWDTSFVRSSVRPPLSSPHHPGVLEDPSIFHPLSSDHESVPM</sequence>
<evidence type="ECO:0000313" key="3">
    <source>
        <dbReference type="Proteomes" id="UP000654075"/>
    </source>
</evidence>
<evidence type="ECO:0000256" key="1">
    <source>
        <dbReference type="SAM" id="MobiDB-lite"/>
    </source>
</evidence>
<comment type="caution">
    <text evidence="2">The sequence shown here is derived from an EMBL/GenBank/DDBJ whole genome shotgun (WGS) entry which is preliminary data.</text>
</comment>
<keyword evidence="3" id="KW-1185">Reference proteome</keyword>
<dbReference type="AlphaFoldDB" id="A0A813E1C5"/>
<accession>A0A813E1C5</accession>